<feature type="modified residue" description="N6-(pyridoxal phosphate)lysine" evidence="5 7">
    <location>
        <position position="56"/>
    </location>
</feature>
<comment type="caution">
    <text evidence="10">The sequence shown here is derived from an EMBL/GenBank/DDBJ whole genome shotgun (WGS) entry which is preliminary data.</text>
</comment>
<comment type="pathway">
    <text evidence="5 8">Amino-acid biosynthesis; L-lysine biosynthesis via DAP pathway; L-lysine from DL-2,6-diaminopimelate: step 1/1.</text>
</comment>
<dbReference type="PANTHER" id="PTHR43727:SF2">
    <property type="entry name" value="GROUP IV DECARBOXYLASE"/>
    <property type="match status" value="1"/>
</dbReference>
<dbReference type="Gene3D" id="2.40.37.10">
    <property type="entry name" value="Lyase, Ornithine Decarboxylase, Chain A, domain 1"/>
    <property type="match status" value="1"/>
</dbReference>
<dbReference type="UniPathway" id="UPA00034">
    <property type="reaction ID" value="UER00027"/>
</dbReference>
<dbReference type="CDD" id="cd06828">
    <property type="entry name" value="PLPDE_III_DapDC"/>
    <property type="match status" value="1"/>
</dbReference>
<dbReference type="NCBIfam" id="TIGR01048">
    <property type="entry name" value="lysA"/>
    <property type="match status" value="1"/>
</dbReference>
<dbReference type="SUPFAM" id="SSF51419">
    <property type="entry name" value="PLP-binding barrel"/>
    <property type="match status" value="1"/>
</dbReference>
<reference evidence="10 11" key="1">
    <citation type="submission" date="2010-12" db="EMBL/GenBank/DDBJ databases">
        <authorList>
            <person name="Muzny D."/>
            <person name="Qin X."/>
            <person name="Deng J."/>
            <person name="Jiang H."/>
            <person name="Liu Y."/>
            <person name="Qu J."/>
            <person name="Song X.-Z."/>
            <person name="Zhang L."/>
            <person name="Thornton R."/>
            <person name="Coyle M."/>
            <person name="Francisco L."/>
            <person name="Jackson L."/>
            <person name="Javaid M."/>
            <person name="Korchina V."/>
            <person name="Kovar C."/>
            <person name="Mata R."/>
            <person name="Mathew T."/>
            <person name="Ngo R."/>
            <person name="Nguyen L."/>
            <person name="Nguyen N."/>
            <person name="Okwuonu G."/>
            <person name="Ongeri F."/>
            <person name="Pham C."/>
            <person name="Simmons D."/>
            <person name="Wilczek-Boney K."/>
            <person name="Hale W."/>
            <person name="Jakkamsetti A."/>
            <person name="Pham P."/>
            <person name="Ruth R."/>
            <person name="San Lucas F."/>
            <person name="Warren J."/>
            <person name="Zhang J."/>
            <person name="Zhao Z."/>
            <person name="Zhou C."/>
            <person name="Zhu D."/>
            <person name="Lee S."/>
            <person name="Bess C."/>
            <person name="Blankenburg K."/>
            <person name="Forbes L."/>
            <person name="Fu Q."/>
            <person name="Gubbala S."/>
            <person name="Hirani K."/>
            <person name="Jayaseelan J.C."/>
            <person name="Lara F."/>
            <person name="Munidasa M."/>
            <person name="Palculict T."/>
            <person name="Patil S."/>
            <person name="Pu L.-L."/>
            <person name="Saada N."/>
            <person name="Tang L."/>
            <person name="Weissenberger G."/>
            <person name="Zhu Y."/>
            <person name="Hemphill L."/>
            <person name="Shang Y."/>
            <person name="Youmans B."/>
            <person name="Ayvaz T."/>
            <person name="Ross M."/>
            <person name="Santibanez J."/>
            <person name="Aqrawi P."/>
            <person name="Gross S."/>
            <person name="Joshi V."/>
            <person name="Fowler G."/>
            <person name="Nazareth L."/>
            <person name="Reid J."/>
            <person name="Worley K."/>
            <person name="Petrosino J."/>
            <person name="Highlander S."/>
            <person name="Gibbs R."/>
        </authorList>
    </citation>
    <scope>NUCLEOTIDE SEQUENCE [LARGE SCALE GENOMIC DNA]</scope>
    <source>
        <strain evidence="10 11">ATCC 23263</strain>
    </source>
</reference>
<evidence type="ECO:0000256" key="4">
    <source>
        <dbReference type="ARBA" id="ARBA00023239"/>
    </source>
</evidence>
<feature type="binding site" evidence="5">
    <location>
        <position position="376"/>
    </location>
    <ligand>
        <name>pyridoxal 5'-phosphate</name>
        <dbReference type="ChEBI" id="CHEBI:597326"/>
    </ligand>
</feature>
<keyword evidence="5" id="KW-0028">Amino-acid biosynthesis</keyword>
<feature type="active site" description="Proton donor" evidence="7">
    <location>
        <position position="348"/>
    </location>
</feature>
<dbReference type="PRINTS" id="PR01179">
    <property type="entry name" value="ODADCRBXLASE"/>
</dbReference>
<proteinExistence type="inferred from homology"/>
<feature type="binding site" evidence="5">
    <location>
        <position position="321"/>
    </location>
    <ligand>
        <name>substrate</name>
    </ligand>
</feature>
<dbReference type="EC" id="4.1.1.20" evidence="5 6"/>
<evidence type="ECO:0000256" key="8">
    <source>
        <dbReference type="RuleBase" id="RU003738"/>
    </source>
</evidence>
<name>E6MGC1_9FIRM</name>
<keyword evidence="5 8" id="KW-0457">Lysine biosynthesis</keyword>
<dbReference type="InterPro" id="IPR029066">
    <property type="entry name" value="PLP-binding_barrel"/>
</dbReference>
<evidence type="ECO:0000256" key="2">
    <source>
        <dbReference type="ARBA" id="ARBA00022793"/>
    </source>
</evidence>
<dbReference type="eggNOG" id="COG0019">
    <property type="taxonomic scope" value="Bacteria"/>
</dbReference>
<dbReference type="Gene3D" id="3.20.20.10">
    <property type="entry name" value="Alanine racemase"/>
    <property type="match status" value="1"/>
</dbReference>
<dbReference type="InterPro" id="IPR000183">
    <property type="entry name" value="Orn/DAP/Arg_de-COase"/>
</dbReference>
<dbReference type="InterPro" id="IPR009006">
    <property type="entry name" value="Ala_racemase/Decarboxylase_C"/>
</dbReference>
<feature type="domain" description="Orn/DAP/Arg decarboxylase 2 N-terminal" evidence="9">
    <location>
        <begin position="31"/>
        <end position="283"/>
    </location>
</feature>
<dbReference type="HOGENOM" id="CLU_026444_0_1_9"/>
<feature type="binding site" evidence="5">
    <location>
        <position position="376"/>
    </location>
    <ligand>
        <name>substrate</name>
    </ligand>
</feature>
<dbReference type="PRINTS" id="PR01181">
    <property type="entry name" value="DAPDCRBXLASE"/>
</dbReference>
<feature type="binding site" evidence="5">
    <location>
        <position position="317"/>
    </location>
    <ligand>
        <name>substrate</name>
    </ligand>
</feature>
<keyword evidence="2 5" id="KW-0210">Decarboxylase</keyword>
<evidence type="ECO:0000256" key="3">
    <source>
        <dbReference type="ARBA" id="ARBA00022898"/>
    </source>
</evidence>
<protein>
    <recommendedName>
        <fullName evidence="5 6">Diaminopimelate decarboxylase</fullName>
        <shortName evidence="5">DAP decarboxylase</shortName>
        <shortName evidence="5">DAPDC</shortName>
        <ecNumber evidence="5 6">4.1.1.20</ecNumber>
    </recommendedName>
</protein>
<dbReference type="OrthoDB" id="9802241at2"/>
<dbReference type="GO" id="GO:0008836">
    <property type="term" value="F:diaminopimelate decarboxylase activity"/>
    <property type="evidence" value="ECO:0007669"/>
    <property type="project" value="UniProtKB-UniRule"/>
</dbReference>
<dbReference type="Proteomes" id="UP000004754">
    <property type="component" value="Unassembled WGS sequence"/>
</dbReference>
<evidence type="ECO:0000256" key="5">
    <source>
        <dbReference type="HAMAP-Rule" id="MF_02120"/>
    </source>
</evidence>
<dbReference type="RefSeq" id="WP_006598478.1">
    <property type="nucleotide sequence ID" value="NZ_GL622359.1"/>
</dbReference>
<keyword evidence="11" id="KW-1185">Reference proteome</keyword>
<keyword evidence="4 5" id="KW-0456">Lyase</keyword>
<dbReference type="InterPro" id="IPR022644">
    <property type="entry name" value="De-COase2_N"/>
</dbReference>
<sequence>MAENLTFAGFDTVALAKKYGTPLYVMSEDIIRDRIKAIRKAFDLTGVAYDINYAGKAFTNLAMCRIIASEGISLDTVSRGEIMTALKAGFPAERICFHGNNKRVDELRYAVEYGVGHIVVDSEDELARLETIQAETGAEIAIMFRISPGVEAHTHELIQTGTEDSKFGIPYQQAKAVVRKASQMRGITVDGLHCHIGSQIVDDKPFVLAADRMLSLYQALVQEGVPLTTLNLGGGFGIPYLTGDESFDTLKYIPQMVDHVKQWCRAEGLECPKLVVEPGRFIACEAGVTLYTVGTVKTIPGVRKYVAIDGGMNDNPRPALYGAQYEAFICNGKAEEQLESCRISGRACENDQLIAEMPLNQPTVGDTLMVTNTGAYNYTMASVYNRFGRPAVVLLSGDRDAVIVERETDEELLHFDRVPEWL</sequence>
<accession>E6MGC1</accession>
<dbReference type="PANTHER" id="PTHR43727">
    <property type="entry name" value="DIAMINOPIMELATE DECARBOXYLASE"/>
    <property type="match status" value="1"/>
</dbReference>
<comment type="catalytic activity">
    <reaction evidence="5 8">
        <text>meso-2,6-diaminopimelate + H(+) = L-lysine + CO2</text>
        <dbReference type="Rhea" id="RHEA:15101"/>
        <dbReference type="ChEBI" id="CHEBI:15378"/>
        <dbReference type="ChEBI" id="CHEBI:16526"/>
        <dbReference type="ChEBI" id="CHEBI:32551"/>
        <dbReference type="ChEBI" id="CHEBI:57791"/>
        <dbReference type="EC" id="4.1.1.20"/>
    </reaction>
</comment>
<organism evidence="10 11">
    <name type="scientific">Pseudoramibacter alactolyticus ATCC 23263</name>
    <dbReference type="NCBI Taxonomy" id="887929"/>
    <lineage>
        <taxon>Bacteria</taxon>
        <taxon>Bacillati</taxon>
        <taxon>Bacillota</taxon>
        <taxon>Clostridia</taxon>
        <taxon>Eubacteriales</taxon>
        <taxon>Eubacteriaceae</taxon>
        <taxon>Pseudoramibacter</taxon>
    </lineage>
</organism>
<dbReference type="HAMAP" id="MF_02120">
    <property type="entry name" value="LysA"/>
    <property type="match status" value="1"/>
</dbReference>
<comment type="function">
    <text evidence="5">Specifically catalyzes the decarboxylation of meso-diaminopimelate (meso-DAP) to L-lysine.</text>
</comment>
<feature type="binding site" evidence="5">
    <location>
        <begin position="277"/>
        <end position="280"/>
    </location>
    <ligand>
        <name>pyridoxal 5'-phosphate</name>
        <dbReference type="ChEBI" id="CHEBI:597326"/>
    </ligand>
</feature>
<evidence type="ECO:0000256" key="6">
    <source>
        <dbReference type="NCBIfam" id="TIGR01048"/>
    </source>
</evidence>
<dbReference type="EMBL" id="AEQN01000016">
    <property type="protein sequence ID" value="EFV01661.1"/>
    <property type="molecule type" value="Genomic_DNA"/>
</dbReference>
<evidence type="ECO:0000256" key="1">
    <source>
        <dbReference type="ARBA" id="ARBA00001933"/>
    </source>
</evidence>
<feature type="binding site" evidence="5">
    <location>
        <position position="280"/>
    </location>
    <ligand>
        <name>substrate</name>
    </ligand>
</feature>
<dbReference type="SUPFAM" id="SSF50621">
    <property type="entry name" value="Alanine racemase C-terminal domain-like"/>
    <property type="match status" value="1"/>
</dbReference>
<dbReference type="InterPro" id="IPR022657">
    <property type="entry name" value="De-COase2_CS"/>
</dbReference>
<dbReference type="InterPro" id="IPR002986">
    <property type="entry name" value="DAP_deCOOHase_LysA"/>
</dbReference>
<dbReference type="PROSITE" id="PS00879">
    <property type="entry name" value="ODR_DC_2_2"/>
    <property type="match status" value="1"/>
</dbReference>
<comment type="subunit">
    <text evidence="5">Homodimer.</text>
</comment>
<evidence type="ECO:0000259" key="9">
    <source>
        <dbReference type="Pfam" id="PF02784"/>
    </source>
</evidence>
<dbReference type="GO" id="GO:0009089">
    <property type="term" value="P:lysine biosynthetic process via diaminopimelate"/>
    <property type="evidence" value="ECO:0007669"/>
    <property type="project" value="UniProtKB-UniRule"/>
</dbReference>
<dbReference type="Pfam" id="PF02784">
    <property type="entry name" value="Orn_Arg_deC_N"/>
    <property type="match status" value="1"/>
</dbReference>
<dbReference type="GO" id="GO:0030170">
    <property type="term" value="F:pyridoxal phosphate binding"/>
    <property type="evidence" value="ECO:0007669"/>
    <property type="project" value="UniProtKB-UniRule"/>
</dbReference>
<comment type="cofactor">
    <cofactor evidence="1 5 7 8">
        <name>pyridoxal 5'-phosphate</name>
        <dbReference type="ChEBI" id="CHEBI:597326"/>
    </cofactor>
</comment>
<comment type="similarity">
    <text evidence="5">Belongs to the Orn/Lys/Arg decarboxylase class-II family. LysA subfamily.</text>
</comment>
<evidence type="ECO:0000313" key="11">
    <source>
        <dbReference type="Proteomes" id="UP000004754"/>
    </source>
</evidence>
<dbReference type="FunFam" id="3.20.20.10:FF:000003">
    <property type="entry name" value="Diaminopimelate decarboxylase"/>
    <property type="match status" value="1"/>
</dbReference>
<dbReference type="AlphaFoldDB" id="E6MGC1"/>
<dbReference type="STRING" id="887929.HMP0721_1054"/>
<keyword evidence="3 5" id="KW-0663">Pyridoxal phosphate</keyword>
<evidence type="ECO:0000256" key="7">
    <source>
        <dbReference type="PIRSR" id="PIRSR600183-50"/>
    </source>
</evidence>
<feature type="binding site" evidence="5">
    <location>
        <position position="235"/>
    </location>
    <ligand>
        <name>pyridoxal 5'-phosphate</name>
        <dbReference type="ChEBI" id="CHEBI:597326"/>
    </ligand>
</feature>
<evidence type="ECO:0000313" key="10">
    <source>
        <dbReference type="EMBL" id="EFV01661.1"/>
    </source>
</evidence>
<feature type="binding site" evidence="5">
    <location>
        <position position="349"/>
    </location>
    <ligand>
        <name>substrate</name>
    </ligand>
</feature>
<gene>
    <name evidence="5 10" type="primary">lysA</name>
    <name evidence="10" type="ORF">HMP0721_1054</name>
</gene>